<name>A0ABN2FGE3_9ACTN</name>
<proteinExistence type="inferred from homology"/>
<dbReference type="Gene3D" id="3.30.70.1060">
    <property type="entry name" value="Dimeric alpha+beta barrel"/>
    <property type="match status" value="1"/>
</dbReference>
<dbReference type="InterPro" id="IPR011008">
    <property type="entry name" value="Dimeric_a/b-barrel"/>
</dbReference>
<dbReference type="EMBL" id="BAAANE010000007">
    <property type="protein sequence ID" value="GAA1645452.1"/>
    <property type="molecule type" value="Genomic_DNA"/>
</dbReference>
<accession>A0ABN2FGE3</accession>
<keyword evidence="4" id="KW-1185">Reference proteome</keyword>
<dbReference type="InterPro" id="IPR005545">
    <property type="entry name" value="YCII"/>
</dbReference>
<evidence type="ECO:0000256" key="1">
    <source>
        <dbReference type="ARBA" id="ARBA00007689"/>
    </source>
</evidence>
<dbReference type="PANTHER" id="PTHR35174">
    <property type="entry name" value="BLL7171 PROTEIN-RELATED"/>
    <property type="match status" value="1"/>
</dbReference>
<dbReference type="SUPFAM" id="SSF54909">
    <property type="entry name" value="Dimeric alpha+beta barrel"/>
    <property type="match status" value="1"/>
</dbReference>
<organism evidence="3 4">
    <name type="scientific">Kribbella alba</name>
    <dbReference type="NCBI Taxonomy" id="190197"/>
    <lineage>
        <taxon>Bacteria</taxon>
        <taxon>Bacillati</taxon>
        <taxon>Actinomycetota</taxon>
        <taxon>Actinomycetes</taxon>
        <taxon>Propionibacteriales</taxon>
        <taxon>Kribbellaceae</taxon>
        <taxon>Kribbella</taxon>
    </lineage>
</organism>
<dbReference type="Pfam" id="PF03795">
    <property type="entry name" value="YCII"/>
    <property type="match status" value="1"/>
</dbReference>
<gene>
    <name evidence="3" type="ORF">GCM10009744_40230</name>
</gene>
<dbReference type="RefSeq" id="WP_344113280.1">
    <property type="nucleotide sequence ID" value="NZ_BAAANE010000007.1"/>
</dbReference>
<feature type="domain" description="YCII-related" evidence="2">
    <location>
        <begin position="1"/>
        <end position="110"/>
    </location>
</feature>
<protein>
    <submittedName>
        <fullName evidence="3">YciI family protein</fullName>
    </submittedName>
</protein>
<evidence type="ECO:0000259" key="2">
    <source>
        <dbReference type="Pfam" id="PF03795"/>
    </source>
</evidence>
<comment type="similarity">
    <text evidence="1">Belongs to the YciI family.</text>
</comment>
<dbReference type="PANTHER" id="PTHR35174:SF3">
    <property type="entry name" value="BLL7171 PROTEIN"/>
    <property type="match status" value="1"/>
</dbReference>
<evidence type="ECO:0000313" key="4">
    <source>
        <dbReference type="Proteomes" id="UP001501319"/>
    </source>
</evidence>
<comment type="caution">
    <text evidence="3">The sequence shown here is derived from an EMBL/GenBank/DDBJ whole genome shotgun (WGS) entry which is preliminary data.</text>
</comment>
<sequence>MKYMLLIRPDVDFSGEVPADMVAATEAWVKEMTERGVRLHGDALRPAAEGKGVSRRAGKVVTTDGPFAEAKEQMGGYDLIDCRDLDEAVEIASKHPVAAIGMVEIRAVQDLGSRADHGDPGGTR</sequence>
<dbReference type="Proteomes" id="UP001501319">
    <property type="component" value="Unassembled WGS sequence"/>
</dbReference>
<reference evidence="3 4" key="1">
    <citation type="journal article" date="2019" name="Int. J. Syst. Evol. Microbiol.">
        <title>The Global Catalogue of Microorganisms (GCM) 10K type strain sequencing project: providing services to taxonomists for standard genome sequencing and annotation.</title>
        <authorList>
            <consortium name="The Broad Institute Genomics Platform"/>
            <consortium name="The Broad Institute Genome Sequencing Center for Infectious Disease"/>
            <person name="Wu L."/>
            <person name="Ma J."/>
        </authorList>
    </citation>
    <scope>NUCLEOTIDE SEQUENCE [LARGE SCALE GENOMIC DNA]</scope>
    <source>
        <strain evidence="3 4">JCM 14306</strain>
    </source>
</reference>
<evidence type="ECO:0000313" key="3">
    <source>
        <dbReference type="EMBL" id="GAA1645452.1"/>
    </source>
</evidence>